<protein>
    <submittedName>
        <fullName evidence="1">Uncharacterized protein</fullName>
    </submittedName>
</protein>
<evidence type="ECO:0000313" key="1">
    <source>
        <dbReference type="EMBL" id="CDG40804.1"/>
    </source>
</evidence>
<comment type="caution">
    <text evidence="1">The sequence shown here is derived from an EMBL/GenBank/DDBJ whole genome shotgun (WGS) entry which is preliminary data.</text>
</comment>
<gene>
    <name evidence="1" type="ORF">ASAP_2759</name>
</gene>
<reference evidence="1 2" key="1">
    <citation type="journal article" date="2014" name="Genome Biol. Evol.">
        <title>Acetic acid bacteria genomes reveal functional traits for adaptation to life in insect guts.</title>
        <authorList>
            <person name="Chouaia B."/>
            <person name="Gaiarsa S."/>
            <person name="Crotti E."/>
            <person name="Comandatore F."/>
            <person name="Degli Esposti M."/>
            <person name="Ricci I."/>
            <person name="Alma A."/>
            <person name="Favia G."/>
            <person name="Bandi C."/>
            <person name="Daffonchio D."/>
        </authorList>
    </citation>
    <scope>NUCLEOTIDE SEQUENCE [LARGE SCALE GENOMIC DNA]</scope>
    <source>
        <strain evidence="1 2">SF2.1</strain>
    </source>
</reference>
<reference evidence="1 2" key="2">
    <citation type="journal article" date="2014" name="PLoS ONE">
        <title>Evolution of mitochondria reconstructed from the energy metabolism of living bacteria.</title>
        <authorList>
            <person name="Degli Esposti M."/>
            <person name="Chouaia B."/>
            <person name="Comandatore F."/>
            <person name="Crotti E."/>
            <person name="Sassera D."/>
            <person name="Lievens P.M."/>
            <person name="Daffonchio D."/>
            <person name="Bandi C."/>
        </authorList>
    </citation>
    <scope>NUCLEOTIDE SEQUENCE [LARGE SCALE GENOMIC DNA]</scope>
    <source>
        <strain evidence="1 2">SF2.1</strain>
    </source>
</reference>
<name>A0A060QI31_9PROT</name>
<evidence type="ECO:0000313" key="2">
    <source>
        <dbReference type="Proteomes" id="UP000027583"/>
    </source>
</evidence>
<sequence>MAPARYRGHEAFAHHGLHSNASGIFLPLGLPILPECATIKKRKSRICVPAPSR</sequence>
<dbReference type="AlphaFoldDB" id="A0A060QI31"/>
<dbReference type="Proteomes" id="UP000027583">
    <property type="component" value="Unassembled WGS sequence"/>
</dbReference>
<accession>A0A060QI31</accession>
<organism evidence="1 2">
    <name type="scientific">Asaia bogorensis</name>
    <dbReference type="NCBI Taxonomy" id="91915"/>
    <lineage>
        <taxon>Bacteria</taxon>
        <taxon>Pseudomonadati</taxon>
        <taxon>Pseudomonadota</taxon>
        <taxon>Alphaproteobacteria</taxon>
        <taxon>Acetobacterales</taxon>
        <taxon>Acetobacteraceae</taxon>
        <taxon>Asaia</taxon>
    </lineage>
</organism>
<proteinExistence type="predicted"/>
<dbReference type="EMBL" id="CBLX010000023">
    <property type="protein sequence ID" value="CDG40804.1"/>
    <property type="molecule type" value="Genomic_DNA"/>
</dbReference>